<sequence>MFFPPPQNSDPEKILLKRNFFPKYPMSHQRSNFWRQSILNIGRNVGKK</sequence>
<reference evidence="1 2" key="1">
    <citation type="submission" date="2012-10" db="EMBL/GenBank/DDBJ databases">
        <authorList>
            <person name="Harkins D.M."/>
            <person name="Durkin A.S."/>
            <person name="Brinkac L.M."/>
            <person name="Selengut J.D."/>
            <person name="Sanka R."/>
            <person name="DePew J."/>
            <person name="Purushe J."/>
            <person name="Peacock S.J."/>
            <person name="Thaipadungpanit J."/>
            <person name="Wuthiekanun V.W."/>
            <person name="Day N.P."/>
            <person name="Vinetz J.M."/>
            <person name="Sutton G.G."/>
            <person name="Nelson W.C."/>
            <person name="Fouts D.E."/>
        </authorList>
    </citation>
    <scope>NUCLEOTIDE SEQUENCE [LARGE SCALE GENOMIC DNA]</scope>
    <source>
        <strain evidence="1 2">H1</strain>
    </source>
</reference>
<proteinExistence type="predicted"/>
<evidence type="ECO:0000313" key="1">
    <source>
        <dbReference type="EMBL" id="EKO16678.1"/>
    </source>
</evidence>
<protein>
    <submittedName>
        <fullName evidence="1">Uncharacterized protein</fullName>
    </submittedName>
</protein>
<dbReference type="EMBL" id="AHMY02000022">
    <property type="protein sequence ID" value="EKO16678.1"/>
    <property type="molecule type" value="Genomic_DNA"/>
</dbReference>
<gene>
    <name evidence="1" type="ORF">LEP1GSC081_2625</name>
</gene>
<evidence type="ECO:0000313" key="2">
    <source>
        <dbReference type="Proteomes" id="UP000006253"/>
    </source>
</evidence>
<accession>A0A0E2B5T3</accession>
<dbReference type="AlphaFoldDB" id="A0A0E2B5T3"/>
<dbReference type="Proteomes" id="UP000006253">
    <property type="component" value="Unassembled WGS sequence"/>
</dbReference>
<organism evidence="1 2">
    <name type="scientific">Leptospira kirschneri str. H1</name>
    <dbReference type="NCBI Taxonomy" id="1049966"/>
    <lineage>
        <taxon>Bacteria</taxon>
        <taxon>Pseudomonadati</taxon>
        <taxon>Spirochaetota</taxon>
        <taxon>Spirochaetia</taxon>
        <taxon>Leptospirales</taxon>
        <taxon>Leptospiraceae</taxon>
        <taxon>Leptospira</taxon>
    </lineage>
</organism>
<comment type="caution">
    <text evidence="1">The sequence shown here is derived from an EMBL/GenBank/DDBJ whole genome shotgun (WGS) entry which is preliminary data.</text>
</comment>
<name>A0A0E2B5T3_9LEPT</name>